<dbReference type="AlphaFoldDB" id="C1NAM1"/>
<gene>
    <name evidence="2" type="ORF">MICPUCDRAFT_54971</name>
</gene>
<dbReference type="EMBL" id="GG663753">
    <property type="protein sequence ID" value="EEH50910.1"/>
    <property type="molecule type" value="Genomic_DNA"/>
</dbReference>
<accession>C1NAM1</accession>
<evidence type="ECO:0000313" key="3">
    <source>
        <dbReference type="Proteomes" id="UP000001876"/>
    </source>
</evidence>
<organism evidence="3">
    <name type="scientific">Micromonas pusilla (strain CCMP1545)</name>
    <name type="common">Picoplanktonic green alga</name>
    <dbReference type="NCBI Taxonomy" id="564608"/>
    <lineage>
        <taxon>Eukaryota</taxon>
        <taxon>Viridiplantae</taxon>
        <taxon>Chlorophyta</taxon>
        <taxon>Mamiellophyceae</taxon>
        <taxon>Mamiellales</taxon>
        <taxon>Mamiellaceae</taxon>
        <taxon>Micromonas</taxon>
    </lineage>
</organism>
<evidence type="ECO:0000256" key="1">
    <source>
        <dbReference type="SAM" id="MobiDB-lite"/>
    </source>
</evidence>
<reference evidence="2 3" key="1">
    <citation type="journal article" date="2009" name="Science">
        <title>Green evolution and dynamic adaptations revealed by genomes of the marine picoeukaryotes Micromonas.</title>
        <authorList>
            <person name="Worden A.Z."/>
            <person name="Lee J.H."/>
            <person name="Mock T."/>
            <person name="Rouze P."/>
            <person name="Simmons M.P."/>
            <person name="Aerts A.L."/>
            <person name="Allen A.E."/>
            <person name="Cuvelier M.L."/>
            <person name="Derelle E."/>
            <person name="Everett M.V."/>
            <person name="Foulon E."/>
            <person name="Grimwood J."/>
            <person name="Gundlach H."/>
            <person name="Henrissat B."/>
            <person name="Napoli C."/>
            <person name="McDonald S.M."/>
            <person name="Parker M.S."/>
            <person name="Rombauts S."/>
            <person name="Salamov A."/>
            <person name="Von Dassow P."/>
            <person name="Badger J.H."/>
            <person name="Coutinho P.M."/>
            <person name="Demir E."/>
            <person name="Dubchak I."/>
            <person name="Gentemann C."/>
            <person name="Eikrem W."/>
            <person name="Gready J.E."/>
            <person name="John U."/>
            <person name="Lanier W."/>
            <person name="Lindquist E.A."/>
            <person name="Lucas S."/>
            <person name="Mayer K.F."/>
            <person name="Moreau H."/>
            <person name="Not F."/>
            <person name="Otillar R."/>
            <person name="Panaud O."/>
            <person name="Pangilinan J."/>
            <person name="Paulsen I."/>
            <person name="Piegu B."/>
            <person name="Poliakov A."/>
            <person name="Robbens S."/>
            <person name="Schmutz J."/>
            <person name="Toulza E."/>
            <person name="Wyss T."/>
            <person name="Zelensky A."/>
            <person name="Zhou K."/>
            <person name="Armbrust E.V."/>
            <person name="Bhattacharya D."/>
            <person name="Goodenough U.W."/>
            <person name="Van de Peer Y."/>
            <person name="Grigoriev I.V."/>
        </authorList>
    </citation>
    <scope>NUCLEOTIDE SEQUENCE [LARGE SCALE GENOMIC DNA]</scope>
    <source>
        <strain evidence="2 3">CCMP1545</strain>
    </source>
</reference>
<feature type="region of interest" description="Disordered" evidence="1">
    <location>
        <begin position="1"/>
        <end position="61"/>
    </location>
</feature>
<dbReference type="RefSeq" id="XP_003064930.1">
    <property type="nucleotide sequence ID" value="XM_003064884.1"/>
</dbReference>
<feature type="compositionally biased region" description="Basic and acidic residues" evidence="1">
    <location>
        <begin position="12"/>
        <end position="34"/>
    </location>
</feature>
<proteinExistence type="predicted"/>
<protein>
    <submittedName>
        <fullName evidence="2">Predicted protein</fullName>
    </submittedName>
</protein>
<name>C1NAM1_MICPC</name>
<keyword evidence="3" id="KW-1185">Reference proteome</keyword>
<dbReference type="KEGG" id="mpp:MICPUCDRAFT_54971"/>
<dbReference type="Proteomes" id="UP000001876">
    <property type="component" value="Unassembled WGS sequence"/>
</dbReference>
<evidence type="ECO:0000313" key="2">
    <source>
        <dbReference type="EMBL" id="EEH50910.1"/>
    </source>
</evidence>
<sequence>MPYPWEVSPGRSRQEDIFKESVDPHLDPAPREPSDAPVTAVSPPRGASNPEEEGAPPKVSRLKIPLFVDRSSVSTVFSQV</sequence>
<dbReference type="GeneID" id="9690428"/>